<organism evidence="7 8">
    <name type="scientific">Halorutilus salinus</name>
    <dbReference type="NCBI Taxonomy" id="2487751"/>
    <lineage>
        <taxon>Archaea</taxon>
        <taxon>Methanobacteriati</taxon>
        <taxon>Methanobacteriota</taxon>
        <taxon>Stenosarchaea group</taxon>
        <taxon>Halobacteria</taxon>
        <taxon>Halorutilales</taxon>
        <taxon>Halorutilaceae</taxon>
        <taxon>Halorutilus</taxon>
    </lineage>
</organism>
<evidence type="ECO:0000256" key="3">
    <source>
        <dbReference type="ARBA" id="ARBA00022741"/>
    </source>
</evidence>
<comment type="caution">
    <text evidence="7">The sequence shown here is derived from an EMBL/GenBank/DDBJ whole genome shotgun (WGS) entry which is preliminary data.</text>
</comment>
<comment type="function">
    <text evidence="6">Part of the phosphoribosylformylglycinamidine synthase complex involved in the purines biosynthetic pathway. Catalyzes the ATP-dependent conversion of formylglycinamide ribonucleotide (FGAR) and glutamine to yield formylglycinamidine ribonucleotide (FGAM) and glutamate. The FGAM synthase complex is composed of three subunits. PurQ produces an ammonia molecule by converting glutamine to glutamate. PurL transfers the ammonia molecule to FGAR to form FGAM in an ATP-dependent manner. PurS interacts with PurQ and PurL and is thought to assist in the transfer of the ammonia molecule from PurQ to PurL.</text>
</comment>
<comment type="similarity">
    <text evidence="6">Belongs to the PurS family.</text>
</comment>
<comment type="catalytic activity">
    <reaction evidence="6">
        <text>N(2)-formyl-N(1)-(5-phospho-beta-D-ribosyl)glycinamide + L-glutamine + ATP + H2O = 2-formamido-N(1)-(5-O-phospho-beta-D-ribosyl)acetamidine + L-glutamate + ADP + phosphate + H(+)</text>
        <dbReference type="Rhea" id="RHEA:17129"/>
        <dbReference type="ChEBI" id="CHEBI:15377"/>
        <dbReference type="ChEBI" id="CHEBI:15378"/>
        <dbReference type="ChEBI" id="CHEBI:29985"/>
        <dbReference type="ChEBI" id="CHEBI:30616"/>
        <dbReference type="ChEBI" id="CHEBI:43474"/>
        <dbReference type="ChEBI" id="CHEBI:58359"/>
        <dbReference type="ChEBI" id="CHEBI:147286"/>
        <dbReference type="ChEBI" id="CHEBI:147287"/>
        <dbReference type="ChEBI" id="CHEBI:456216"/>
        <dbReference type="EC" id="6.3.5.3"/>
    </reaction>
</comment>
<dbReference type="NCBIfam" id="NF004630">
    <property type="entry name" value="PRK05974.1"/>
    <property type="match status" value="1"/>
</dbReference>
<sequence>MTYEAVVRVTLKGGVLDPEAKTIQRSLNRLGFGVENLRTADEYVVEIDAVDENEAREQAEEMCERLLANPTIHDYTVEVRET</sequence>
<dbReference type="Gene3D" id="3.30.1280.10">
    <property type="entry name" value="Phosphoribosylformylglycinamidine synthase subunit PurS"/>
    <property type="match status" value="1"/>
</dbReference>
<keyword evidence="3 6" id="KW-0547">Nucleotide-binding</keyword>
<evidence type="ECO:0000313" key="8">
    <source>
        <dbReference type="Proteomes" id="UP001149411"/>
    </source>
</evidence>
<dbReference type="EMBL" id="RKLV01000001">
    <property type="protein sequence ID" value="MCX2817958.1"/>
    <property type="molecule type" value="Genomic_DNA"/>
</dbReference>
<dbReference type="GO" id="GO:0005524">
    <property type="term" value="F:ATP binding"/>
    <property type="evidence" value="ECO:0007669"/>
    <property type="project" value="UniProtKB-UniRule"/>
</dbReference>
<dbReference type="RefSeq" id="WP_266085514.1">
    <property type="nucleotide sequence ID" value="NZ_RKLV01000001.1"/>
</dbReference>
<proteinExistence type="inferred from homology"/>
<dbReference type="HAMAP" id="MF_01926">
    <property type="entry name" value="PurS"/>
    <property type="match status" value="1"/>
</dbReference>
<keyword evidence="8" id="KW-1185">Reference proteome</keyword>
<keyword evidence="4 6" id="KW-0658">Purine biosynthesis</keyword>
<comment type="subcellular location">
    <subcellularLocation>
        <location evidence="6">Cytoplasm</location>
    </subcellularLocation>
</comment>
<dbReference type="GO" id="GO:0004642">
    <property type="term" value="F:phosphoribosylformylglycinamidine synthase activity"/>
    <property type="evidence" value="ECO:0007669"/>
    <property type="project" value="UniProtKB-UniRule"/>
</dbReference>
<evidence type="ECO:0000256" key="2">
    <source>
        <dbReference type="ARBA" id="ARBA00022598"/>
    </source>
</evidence>
<dbReference type="Proteomes" id="UP001149411">
    <property type="component" value="Unassembled WGS sequence"/>
</dbReference>
<name>A0A9Q4GHM7_9EURY</name>
<evidence type="ECO:0000313" key="7">
    <source>
        <dbReference type="EMBL" id="MCX2817958.1"/>
    </source>
</evidence>
<dbReference type="NCBIfam" id="TIGR00302">
    <property type="entry name" value="phosphoribosylformylglycinamidine synthase subunit PurS"/>
    <property type="match status" value="1"/>
</dbReference>
<dbReference type="InterPro" id="IPR036604">
    <property type="entry name" value="PurS-like_sf"/>
</dbReference>
<protein>
    <recommendedName>
        <fullName evidence="6">Phosphoribosylformylglycinamidine synthase subunit PurS</fullName>
        <shortName evidence="6">FGAM synthase</shortName>
        <ecNumber evidence="6">6.3.5.3</ecNumber>
    </recommendedName>
    <alternativeName>
        <fullName evidence="6">Formylglycinamide ribonucleotide amidotransferase subunit III</fullName>
        <shortName evidence="6">FGAR amidotransferase III</shortName>
        <shortName evidence="6">FGAR-AT III</shortName>
    </alternativeName>
    <alternativeName>
        <fullName evidence="6">Phosphoribosylformylglycinamidine synthase subunit III</fullName>
    </alternativeName>
</protein>
<dbReference type="GO" id="GO:0005737">
    <property type="term" value="C:cytoplasm"/>
    <property type="evidence" value="ECO:0007669"/>
    <property type="project" value="UniProtKB-SubCell"/>
</dbReference>
<accession>A0A9Q4GHM7</accession>
<reference evidence="7" key="1">
    <citation type="submission" date="2022-09" db="EMBL/GenBank/DDBJ databases">
        <title>Haloadaptaus new haloarchaeum isolated from saline soil.</title>
        <authorList>
            <person name="Duran-Viseras A."/>
            <person name="Sanchez-Porro C."/>
            <person name="Ventosa A."/>
        </authorList>
    </citation>
    <scope>NUCLEOTIDE SEQUENCE</scope>
    <source>
        <strain evidence="7">F3-133</strain>
    </source>
</reference>
<gene>
    <name evidence="6 7" type="primary">purS</name>
    <name evidence="7" type="ORF">EGH25_01105</name>
</gene>
<evidence type="ECO:0000256" key="5">
    <source>
        <dbReference type="ARBA" id="ARBA00022840"/>
    </source>
</evidence>
<keyword evidence="2 6" id="KW-0436">Ligase</keyword>
<keyword evidence="1 6" id="KW-0963">Cytoplasm</keyword>
<dbReference type="PANTHER" id="PTHR34696:SF1">
    <property type="entry name" value="PHOSPHORIBOSYLFORMYLGLYCINAMIDINE SYNTHASE SUBUNIT PURS"/>
    <property type="match status" value="1"/>
</dbReference>
<dbReference type="SUPFAM" id="SSF82697">
    <property type="entry name" value="PurS-like"/>
    <property type="match status" value="1"/>
</dbReference>
<comment type="pathway">
    <text evidence="6">Purine metabolism; IMP biosynthesis via de novo pathway; 5-amino-1-(5-phospho-D-ribosyl)imidazole from N(2)-formyl-N(1)-(5-phospho-D-ribosyl)glycinamide: step 1/2.</text>
</comment>
<dbReference type="PANTHER" id="PTHR34696">
    <property type="entry name" value="PHOSPHORIBOSYLFORMYLGLYCINAMIDINE SYNTHASE SUBUNIT PURS"/>
    <property type="match status" value="1"/>
</dbReference>
<keyword evidence="5 6" id="KW-0067">ATP-binding</keyword>
<dbReference type="GO" id="GO:0006189">
    <property type="term" value="P:'de novo' IMP biosynthetic process"/>
    <property type="evidence" value="ECO:0007669"/>
    <property type="project" value="UniProtKB-UniRule"/>
</dbReference>
<comment type="subunit">
    <text evidence="6">Part of the FGAM synthase complex composed of 1 PurL, 1 PurQ and 2 PurS subunits.</text>
</comment>
<dbReference type="Pfam" id="PF02700">
    <property type="entry name" value="PurS"/>
    <property type="match status" value="1"/>
</dbReference>
<dbReference type="EC" id="6.3.5.3" evidence="6"/>
<dbReference type="InterPro" id="IPR003850">
    <property type="entry name" value="PurS"/>
</dbReference>
<evidence type="ECO:0000256" key="4">
    <source>
        <dbReference type="ARBA" id="ARBA00022755"/>
    </source>
</evidence>
<evidence type="ECO:0000256" key="6">
    <source>
        <dbReference type="HAMAP-Rule" id="MF_01926"/>
    </source>
</evidence>
<dbReference type="AlphaFoldDB" id="A0A9Q4GHM7"/>
<evidence type="ECO:0000256" key="1">
    <source>
        <dbReference type="ARBA" id="ARBA00022490"/>
    </source>
</evidence>